<dbReference type="PANTHER" id="PTHR45772">
    <property type="entry name" value="CONSERVED COMPONENT OF ABC TRANSPORTER FOR NATURAL AMINO ACIDS-RELATED"/>
    <property type="match status" value="1"/>
</dbReference>
<keyword evidence="1" id="KW-0813">Transport</keyword>
<evidence type="ECO:0000259" key="4">
    <source>
        <dbReference type="PROSITE" id="PS50893"/>
    </source>
</evidence>
<dbReference type="PROSITE" id="PS50893">
    <property type="entry name" value="ABC_TRANSPORTER_2"/>
    <property type="match status" value="1"/>
</dbReference>
<dbReference type="RefSeq" id="WP_091728685.1">
    <property type="nucleotide sequence ID" value="NZ_FNQE01000011.1"/>
</dbReference>
<dbReference type="GO" id="GO:0005524">
    <property type="term" value="F:ATP binding"/>
    <property type="evidence" value="ECO:0007669"/>
    <property type="project" value="UniProtKB-KW"/>
</dbReference>
<accession>A0A1H3NUX0</accession>
<dbReference type="InterPro" id="IPR051120">
    <property type="entry name" value="ABC_AA/LPS_Transport"/>
</dbReference>
<dbReference type="PROSITE" id="PS00211">
    <property type="entry name" value="ABC_TRANSPORTER_1"/>
    <property type="match status" value="1"/>
</dbReference>
<keyword evidence="3 5" id="KW-0067">ATP-binding</keyword>
<proteinExistence type="predicted"/>
<dbReference type="OrthoDB" id="9805514at2"/>
<dbReference type="AlphaFoldDB" id="A0A1H3NUX0"/>
<dbReference type="EMBL" id="FNQE01000011">
    <property type="protein sequence ID" value="SDY91969.1"/>
    <property type="molecule type" value="Genomic_DNA"/>
</dbReference>
<dbReference type="InterPro" id="IPR003439">
    <property type="entry name" value="ABC_transporter-like_ATP-bd"/>
</dbReference>
<evidence type="ECO:0000256" key="3">
    <source>
        <dbReference type="ARBA" id="ARBA00022840"/>
    </source>
</evidence>
<reference evidence="5 6" key="1">
    <citation type="submission" date="2016-10" db="EMBL/GenBank/DDBJ databases">
        <authorList>
            <person name="de Groot N.N."/>
        </authorList>
    </citation>
    <scope>NUCLEOTIDE SEQUENCE [LARGE SCALE GENOMIC DNA]</scope>
    <source>
        <strain evidence="5 6">DSM 21650</strain>
    </source>
</reference>
<dbReference type="GO" id="GO:0016887">
    <property type="term" value="F:ATP hydrolysis activity"/>
    <property type="evidence" value="ECO:0007669"/>
    <property type="project" value="InterPro"/>
</dbReference>
<dbReference type="Pfam" id="PF12399">
    <property type="entry name" value="BCA_ABC_TP_C"/>
    <property type="match status" value="1"/>
</dbReference>
<evidence type="ECO:0000313" key="6">
    <source>
        <dbReference type="Proteomes" id="UP000198625"/>
    </source>
</evidence>
<evidence type="ECO:0000313" key="5">
    <source>
        <dbReference type="EMBL" id="SDY91969.1"/>
    </source>
</evidence>
<dbReference type="PANTHER" id="PTHR45772:SF3">
    <property type="entry name" value="ABC TRANSPORTER ATP-BINDING PROTEIN"/>
    <property type="match status" value="1"/>
</dbReference>
<dbReference type="InterPro" id="IPR032823">
    <property type="entry name" value="BCA_ABC_TP_C"/>
</dbReference>
<dbReference type="FunFam" id="3.40.50.300:FF:000421">
    <property type="entry name" value="Branched-chain amino acid ABC transporter ATP-binding protein"/>
    <property type="match status" value="1"/>
</dbReference>
<feature type="domain" description="ABC transporter" evidence="4">
    <location>
        <begin position="6"/>
        <end position="248"/>
    </location>
</feature>
<protein>
    <submittedName>
        <fullName evidence="5">Amino acid/amide ABC transporter ATP-binding protein 1, HAAT family</fullName>
    </submittedName>
</protein>
<keyword evidence="2" id="KW-0547">Nucleotide-binding</keyword>
<sequence>MGETLIRTENLGISFGAHKAVNKVNLELEKNVFTTILGPNGAGKTTLFNLMSGLLKPTEGKIFFKGTDVTSLSPIDRVKMGMGRSFQLTNVFPSLTAYENVRLSMQARENVGYKIFTDHRKYSQLNEKTEEILERVLLKDKKDFKASELSHGEQRKLELGMVLALDPEVLLLDEPTAGMAIEEVPTMIDILQKTKKQGTTIILIEHKMDMVKTLSDKLIIIVNGMKLIEGDPEAVSKDPEVLKAYLGGGVLDDINS</sequence>
<dbReference type="Gene3D" id="3.40.50.300">
    <property type="entry name" value="P-loop containing nucleotide triphosphate hydrolases"/>
    <property type="match status" value="1"/>
</dbReference>
<dbReference type="STRING" id="415015.SAMN05660462_01239"/>
<dbReference type="InterPro" id="IPR017871">
    <property type="entry name" value="ABC_transporter-like_CS"/>
</dbReference>
<dbReference type="Proteomes" id="UP000198625">
    <property type="component" value="Unassembled WGS sequence"/>
</dbReference>
<dbReference type="InterPro" id="IPR003593">
    <property type="entry name" value="AAA+_ATPase"/>
</dbReference>
<dbReference type="Pfam" id="PF00005">
    <property type="entry name" value="ABC_tran"/>
    <property type="match status" value="1"/>
</dbReference>
<dbReference type="SMART" id="SM00382">
    <property type="entry name" value="AAA"/>
    <property type="match status" value="1"/>
</dbReference>
<dbReference type="SUPFAM" id="SSF52540">
    <property type="entry name" value="P-loop containing nucleoside triphosphate hydrolases"/>
    <property type="match status" value="1"/>
</dbReference>
<evidence type="ECO:0000256" key="1">
    <source>
        <dbReference type="ARBA" id="ARBA00022448"/>
    </source>
</evidence>
<dbReference type="InterPro" id="IPR027417">
    <property type="entry name" value="P-loop_NTPase"/>
</dbReference>
<dbReference type="GO" id="GO:0005886">
    <property type="term" value="C:plasma membrane"/>
    <property type="evidence" value="ECO:0007669"/>
    <property type="project" value="TreeGrafter"/>
</dbReference>
<evidence type="ECO:0000256" key="2">
    <source>
        <dbReference type="ARBA" id="ARBA00022741"/>
    </source>
</evidence>
<gene>
    <name evidence="5" type="ORF">SAMN05660462_01239</name>
</gene>
<organism evidence="5 6">
    <name type="scientific">Proteiniborus ethanoligenes</name>
    <dbReference type="NCBI Taxonomy" id="415015"/>
    <lineage>
        <taxon>Bacteria</taxon>
        <taxon>Bacillati</taxon>
        <taxon>Bacillota</taxon>
        <taxon>Clostridia</taxon>
        <taxon>Eubacteriales</taxon>
        <taxon>Proteiniborus</taxon>
    </lineage>
</organism>
<name>A0A1H3NUX0_9FIRM</name>
<dbReference type="CDD" id="cd03219">
    <property type="entry name" value="ABC_Mj1267_LivG_branched"/>
    <property type="match status" value="1"/>
</dbReference>
<keyword evidence="6" id="KW-1185">Reference proteome</keyword>